<dbReference type="AlphaFoldDB" id="A0A1A9VL21"/>
<proteinExistence type="predicted"/>
<evidence type="ECO:0000313" key="2">
    <source>
        <dbReference type="Proteomes" id="UP000078200"/>
    </source>
</evidence>
<keyword evidence="2" id="KW-1185">Reference proteome</keyword>
<protein>
    <submittedName>
        <fullName evidence="1">Uncharacterized protein</fullName>
    </submittedName>
</protein>
<sequence length="104" mass="11946">MTTLMMNQIEGDLEQLTAMEKFPSLISNVHILFSFVLLLSNSFNVALPLLCFLSSNRFVVTFVFDLILRSIDLQLKRTMQQQQQQQQQYIAISTSLILSSLEVM</sequence>
<organism evidence="1 2">
    <name type="scientific">Glossina austeni</name>
    <name type="common">Savannah tsetse fly</name>
    <dbReference type="NCBI Taxonomy" id="7395"/>
    <lineage>
        <taxon>Eukaryota</taxon>
        <taxon>Metazoa</taxon>
        <taxon>Ecdysozoa</taxon>
        <taxon>Arthropoda</taxon>
        <taxon>Hexapoda</taxon>
        <taxon>Insecta</taxon>
        <taxon>Pterygota</taxon>
        <taxon>Neoptera</taxon>
        <taxon>Endopterygota</taxon>
        <taxon>Diptera</taxon>
        <taxon>Brachycera</taxon>
        <taxon>Muscomorpha</taxon>
        <taxon>Hippoboscoidea</taxon>
        <taxon>Glossinidae</taxon>
        <taxon>Glossina</taxon>
    </lineage>
</organism>
<dbReference type="VEuPathDB" id="VectorBase:GAUT040231"/>
<dbReference type="EnsemblMetazoa" id="GAUT040231-RA">
    <property type="protein sequence ID" value="GAUT040231-PA"/>
    <property type="gene ID" value="GAUT040231"/>
</dbReference>
<evidence type="ECO:0000313" key="1">
    <source>
        <dbReference type="EnsemblMetazoa" id="GAUT040231-PA"/>
    </source>
</evidence>
<accession>A0A1A9VL21</accession>
<name>A0A1A9VL21_GLOAU</name>
<reference evidence="1" key="1">
    <citation type="submission" date="2020-05" db="UniProtKB">
        <authorList>
            <consortium name="EnsemblMetazoa"/>
        </authorList>
    </citation>
    <scope>IDENTIFICATION</scope>
    <source>
        <strain evidence="1">TTRI</strain>
    </source>
</reference>
<dbReference type="Proteomes" id="UP000078200">
    <property type="component" value="Unassembled WGS sequence"/>
</dbReference>